<evidence type="ECO:0000256" key="2">
    <source>
        <dbReference type="ARBA" id="ARBA00006906"/>
    </source>
</evidence>
<keyword evidence="7" id="KW-1185">Reference proteome</keyword>
<dbReference type="EMBL" id="CP003653">
    <property type="protein sequence ID" value="AFZ34640.1"/>
    <property type="molecule type" value="Genomic_DNA"/>
</dbReference>
<dbReference type="PATRIC" id="fig|111780.3.peg.1104"/>
<evidence type="ECO:0000313" key="7">
    <source>
        <dbReference type="Proteomes" id="UP000010473"/>
    </source>
</evidence>
<comment type="subunit">
    <text evidence="3">Homotrimer.</text>
</comment>
<dbReference type="Gene3D" id="3.20.20.70">
    <property type="entry name" value="Aldolase class I"/>
    <property type="match status" value="1"/>
</dbReference>
<dbReference type="InterPro" id="IPR000887">
    <property type="entry name" value="Aldlse_KDPG_KHG"/>
</dbReference>
<comment type="similarity">
    <text evidence="2">Belongs to the KHG/KDPG aldolase family.</text>
</comment>
<dbReference type="SUPFAM" id="SSF51569">
    <property type="entry name" value="Aldolase"/>
    <property type="match status" value="1"/>
</dbReference>
<dbReference type="KEGG" id="scs:Sta7437_1060"/>
<evidence type="ECO:0000256" key="4">
    <source>
        <dbReference type="ARBA" id="ARBA00023239"/>
    </source>
</evidence>
<keyword evidence="4 6" id="KW-0456">Lyase</keyword>
<name>K9XPU5_STAC7</name>
<evidence type="ECO:0000256" key="1">
    <source>
        <dbReference type="ARBA" id="ARBA00004761"/>
    </source>
</evidence>
<comment type="pathway">
    <text evidence="1">Carbohydrate acid metabolism.</text>
</comment>
<dbReference type="AlphaFoldDB" id="K9XPU5"/>
<dbReference type="InterPro" id="IPR013785">
    <property type="entry name" value="Aldolase_TIM"/>
</dbReference>
<dbReference type="GO" id="GO:0008675">
    <property type="term" value="F:2-dehydro-3-deoxy-phosphogluconate aldolase activity"/>
    <property type="evidence" value="ECO:0007669"/>
    <property type="project" value="UniProtKB-EC"/>
</dbReference>
<keyword evidence="5" id="KW-0119">Carbohydrate metabolism</keyword>
<dbReference type="PANTHER" id="PTHR30246:SF1">
    <property type="entry name" value="2-DEHYDRO-3-DEOXY-6-PHOSPHOGALACTONATE ALDOLASE-RELATED"/>
    <property type="match status" value="1"/>
</dbReference>
<dbReference type="CDD" id="cd00452">
    <property type="entry name" value="KDPG_aldolase"/>
    <property type="match status" value="1"/>
</dbReference>
<evidence type="ECO:0000256" key="5">
    <source>
        <dbReference type="ARBA" id="ARBA00023277"/>
    </source>
</evidence>
<dbReference type="STRING" id="111780.Sta7437_1060"/>
<reference evidence="7" key="1">
    <citation type="journal article" date="2013" name="Proc. Natl. Acad. Sci. U.S.A.">
        <title>Improving the coverage of the cyanobacterial phylum using diversity-driven genome sequencing.</title>
        <authorList>
            <person name="Shih P.M."/>
            <person name="Wu D."/>
            <person name="Latifi A."/>
            <person name="Axen S.D."/>
            <person name="Fewer D.P."/>
            <person name="Talla E."/>
            <person name="Calteau A."/>
            <person name="Cai F."/>
            <person name="Tandeau de Marsac N."/>
            <person name="Rippka R."/>
            <person name="Herdman M."/>
            <person name="Sivonen K."/>
            <person name="Coursin T."/>
            <person name="Laurent T."/>
            <person name="Goodwin L."/>
            <person name="Nolan M."/>
            <person name="Davenport K.W."/>
            <person name="Han C.S."/>
            <person name="Rubin E.M."/>
            <person name="Eisen J.A."/>
            <person name="Woyke T."/>
            <person name="Gugger M."/>
            <person name="Kerfeld C.A."/>
        </authorList>
    </citation>
    <scope>NUCLEOTIDE SEQUENCE [LARGE SCALE GENOMIC DNA]</scope>
    <source>
        <strain evidence="7">ATCC 29371 / PCC 7437</strain>
    </source>
</reference>
<evidence type="ECO:0000256" key="3">
    <source>
        <dbReference type="ARBA" id="ARBA00011233"/>
    </source>
</evidence>
<dbReference type="EC" id="4.1.2.14" evidence="6"/>
<protein>
    <submittedName>
        <fullName evidence="6">2-keto-3-deoxy-phosphogluconate aldolase</fullName>
        <ecNumber evidence="6">4.1.2.14</ecNumber>
    </submittedName>
</protein>
<accession>K9XPU5</accession>
<dbReference type="NCBIfam" id="TIGR01182">
    <property type="entry name" value="eda"/>
    <property type="match status" value="1"/>
</dbReference>
<dbReference type="Pfam" id="PF01081">
    <property type="entry name" value="Aldolase"/>
    <property type="match status" value="1"/>
</dbReference>
<dbReference type="HOGENOM" id="CLU_077795_2_2_3"/>
<dbReference type="Proteomes" id="UP000010473">
    <property type="component" value="Chromosome"/>
</dbReference>
<evidence type="ECO:0000313" key="6">
    <source>
        <dbReference type="EMBL" id="AFZ34640.1"/>
    </source>
</evidence>
<gene>
    <name evidence="6" type="ordered locus">Sta7437_1060</name>
</gene>
<dbReference type="NCBIfam" id="NF005673">
    <property type="entry name" value="PRK07455.1"/>
    <property type="match status" value="1"/>
</dbReference>
<dbReference type="PANTHER" id="PTHR30246">
    <property type="entry name" value="2-KETO-3-DEOXY-6-PHOSPHOGLUCONATE ALDOLASE"/>
    <property type="match status" value="1"/>
</dbReference>
<sequence length="222" mass="23964">MSRLNTSLNLINSWSEVLTLHRAIAVIRSPNQEMGLAMAQAVANGGIRLVEITWNSDQPEKLIAELRVRLPYCYIGVGTILNPEQLQDAIASGAQFVFCPHYNPAIVAAAVEHYQVPIVPGALSPTEIINAWQGGASAVKVFPIETVGGANYIKCLQAPLGHIPLIPTGGVKMDNAKEMLSAGALAVGLSSSLFPKSLLVTRNWREITHRAQILCSELFNFP</sequence>
<dbReference type="RefSeq" id="WP_015192313.1">
    <property type="nucleotide sequence ID" value="NC_019748.1"/>
</dbReference>
<proteinExistence type="inferred from homology"/>
<dbReference type="eggNOG" id="COG0800">
    <property type="taxonomic scope" value="Bacteria"/>
</dbReference>
<organism evidence="6 7">
    <name type="scientific">Stanieria cyanosphaera (strain ATCC 29371 / PCC 7437)</name>
    <dbReference type="NCBI Taxonomy" id="111780"/>
    <lineage>
        <taxon>Bacteria</taxon>
        <taxon>Bacillati</taxon>
        <taxon>Cyanobacteriota</taxon>
        <taxon>Cyanophyceae</taxon>
        <taxon>Pleurocapsales</taxon>
        <taxon>Dermocarpellaceae</taxon>
        <taxon>Stanieria</taxon>
    </lineage>
</organism>